<dbReference type="PANTHER" id="PTHR22895">
    <property type="entry name" value="ARMADILLO REPEAT-CONTAINING PROTEIN 6"/>
    <property type="match status" value="1"/>
</dbReference>
<dbReference type="AlphaFoldDB" id="A0AA36JKR9"/>
<dbReference type="EMBL" id="CAUJNA010003703">
    <property type="protein sequence ID" value="CAJ1408033.1"/>
    <property type="molecule type" value="Genomic_DNA"/>
</dbReference>
<keyword evidence="3" id="KW-0472">Membrane</keyword>
<evidence type="ECO:0000313" key="4">
    <source>
        <dbReference type="EMBL" id="CAJ1408033.1"/>
    </source>
</evidence>
<gene>
    <name evidence="4" type="ORF">EVOR1521_LOCUS29590</name>
</gene>
<keyword evidence="5" id="KW-1185">Reference proteome</keyword>
<dbReference type="InterPro" id="IPR000225">
    <property type="entry name" value="Armadillo"/>
</dbReference>
<dbReference type="SUPFAM" id="SSF48371">
    <property type="entry name" value="ARM repeat"/>
    <property type="match status" value="1"/>
</dbReference>
<evidence type="ECO:0000256" key="2">
    <source>
        <dbReference type="SAM" id="MobiDB-lite"/>
    </source>
</evidence>
<dbReference type="InterPro" id="IPR016024">
    <property type="entry name" value="ARM-type_fold"/>
</dbReference>
<evidence type="ECO:0000256" key="3">
    <source>
        <dbReference type="SAM" id="Phobius"/>
    </source>
</evidence>
<organism evidence="4 5">
    <name type="scientific">Effrenium voratum</name>
    <dbReference type="NCBI Taxonomy" id="2562239"/>
    <lineage>
        <taxon>Eukaryota</taxon>
        <taxon>Sar</taxon>
        <taxon>Alveolata</taxon>
        <taxon>Dinophyceae</taxon>
        <taxon>Suessiales</taxon>
        <taxon>Symbiodiniaceae</taxon>
        <taxon>Effrenium</taxon>
    </lineage>
</organism>
<comment type="caution">
    <text evidence="4">The sequence shown here is derived from an EMBL/GenBank/DDBJ whole genome shotgun (WGS) entry which is preliminary data.</text>
</comment>
<feature type="transmembrane region" description="Helical" evidence="3">
    <location>
        <begin position="46"/>
        <end position="67"/>
    </location>
</feature>
<reference evidence="4" key="1">
    <citation type="submission" date="2023-08" db="EMBL/GenBank/DDBJ databases">
        <authorList>
            <person name="Chen Y."/>
            <person name="Shah S."/>
            <person name="Dougan E. K."/>
            <person name="Thang M."/>
            <person name="Chan C."/>
        </authorList>
    </citation>
    <scope>NUCLEOTIDE SEQUENCE</scope>
</reference>
<sequence length="404" mass="44086">MGRAEPAWSKLEVRSKHVIIGQACQASVILLSAQPASIQELEADRIGGMPLLAGAALVSLITAALAMGCEESPLLGRFCIVEGPAQLAVAFAPLLLALIGLAYWLRQRRMRQQHAAERSWRQDAEAQRSAAELLDALLDSPPAEISKYSQQVLQIIQDFPEKAVIQHKGWLAVEAVCRAQKGNAAQMQAAGAVPILLQALEEHRRVRQVQRAALDALSCMAKVARQQIFDLGGIPSVLAAMTKFRRDPDVQVSGALVLGGLCMNSDSCRHSVVKYGGVNVLTAALDRHEQRPDVLIAAAETLALLASGRHADILQRMMPSLPMVQAMVIKHSEAEGSEAKVVLRSLQKLEAQLLGSTKKEDDEWSDAGTPRQNAQKAVVRSAQDEVKQVAELHDRFKRWNDRRK</sequence>
<keyword evidence="3" id="KW-1133">Transmembrane helix</keyword>
<proteinExistence type="predicted"/>
<evidence type="ECO:0000256" key="1">
    <source>
        <dbReference type="ARBA" id="ARBA00022737"/>
    </source>
</evidence>
<dbReference type="Gene3D" id="1.25.10.10">
    <property type="entry name" value="Leucine-rich Repeat Variant"/>
    <property type="match status" value="1"/>
</dbReference>
<evidence type="ECO:0000313" key="5">
    <source>
        <dbReference type="Proteomes" id="UP001178507"/>
    </source>
</evidence>
<protein>
    <submittedName>
        <fullName evidence="4">Uncharacterized protein</fullName>
    </submittedName>
</protein>
<feature type="region of interest" description="Disordered" evidence="2">
    <location>
        <begin position="357"/>
        <end position="376"/>
    </location>
</feature>
<keyword evidence="3" id="KW-0812">Transmembrane</keyword>
<dbReference type="PANTHER" id="PTHR22895:SF0">
    <property type="entry name" value="ARMADILLO REPEAT-CONTAINING PROTEIN 6"/>
    <property type="match status" value="1"/>
</dbReference>
<dbReference type="InterPro" id="IPR011989">
    <property type="entry name" value="ARM-like"/>
</dbReference>
<keyword evidence="1" id="KW-0677">Repeat</keyword>
<name>A0AA36JKR9_9DINO</name>
<dbReference type="SMART" id="SM00185">
    <property type="entry name" value="ARM"/>
    <property type="match status" value="2"/>
</dbReference>
<accession>A0AA36JKR9</accession>
<dbReference type="Proteomes" id="UP001178507">
    <property type="component" value="Unassembled WGS sequence"/>
</dbReference>
<feature type="transmembrane region" description="Helical" evidence="3">
    <location>
        <begin position="87"/>
        <end position="105"/>
    </location>
</feature>